<keyword evidence="3" id="KW-1185">Reference proteome</keyword>
<dbReference type="AlphaFoldDB" id="A0A6L6U898"/>
<evidence type="ECO:0000313" key="2">
    <source>
        <dbReference type="EMBL" id="MUU78525.1"/>
    </source>
</evidence>
<reference evidence="2 3" key="1">
    <citation type="submission" date="2019-12" db="EMBL/GenBank/DDBJ databases">
        <authorList>
            <person name="Li J."/>
        </authorList>
    </citation>
    <scope>NUCLEOTIDE SEQUENCE [LARGE SCALE GENOMIC DNA]</scope>
    <source>
        <strain evidence="2 3">HL2-2</strain>
    </source>
</reference>
<dbReference type="RefSeq" id="WP_157363422.1">
    <property type="nucleotide sequence ID" value="NZ_WOWS01000003.1"/>
</dbReference>
<keyword evidence="1" id="KW-0812">Transmembrane</keyword>
<proteinExistence type="predicted"/>
<name>A0A6L6U898_9FLAO</name>
<evidence type="ECO:0000313" key="3">
    <source>
        <dbReference type="Proteomes" id="UP000478208"/>
    </source>
</evidence>
<comment type="caution">
    <text evidence="2">The sequence shown here is derived from an EMBL/GenBank/DDBJ whole genome shotgun (WGS) entry which is preliminary data.</text>
</comment>
<protein>
    <submittedName>
        <fullName evidence="2">Uncharacterized protein</fullName>
    </submittedName>
</protein>
<dbReference type="EMBL" id="WOWS01000003">
    <property type="protein sequence ID" value="MUU78525.1"/>
    <property type="molecule type" value="Genomic_DNA"/>
</dbReference>
<accession>A0A6L6U898</accession>
<dbReference type="Proteomes" id="UP000478208">
    <property type="component" value="Unassembled WGS sequence"/>
</dbReference>
<organism evidence="2 3">
    <name type="scientific">Winogradskyella endarachnes</name>
    <dbReference type="NCBI Taxonomy" id="2681965"/>
    <lineage>
        <taxon>Bacteria</taxon>
        <taxon>Pseudomonadati</taxon>
        <taxon>Bacteroidota</taxon>
        <taxon>Flavobacteriia</taxon>
        <taxon>Flavobacteriales</taxon>
        <taxon>Flavobacteriaceae</taxon>
        <taxon>Winogradskyella</taxon>
    </lineage>
</organism>
<evidence type="ECO:0000256" key="1">
    <source>
        <dbReference type="SAM" id="Phobius"/>
    </source>
</evidence>
<keyword evidence="1" id="KW-0472">Membrane</keyword>
<keyword evidence="1" id="KW-1133">Transmembrane helix</keyword>
<feature type="transmembrane region" description="Helical" evidence="1">
    <location>
        <begin position="90"/>
        <end position="109"/>
    </location>
</feature>
<sequence length="111" mass="13039">MVNSAGTSIKENAALNKNFYDRWHLNIGFSRLEFNTKDKFSVKYKLMPVAFVYNVYALFRYKFELKHSLRVGEFVYSINRRLENSNYDEIVASSTAGYMIFLFLTLTLISH</sequence>
<gene>
    <name evidence="2" type="ORF">GN138_08720</name>
</gene>